<dbReference type="PANTHER" id="PTHR47031:SF3">
    <property type="entry name" value="SAP DOMAIN-CONTAINING PROTEIN"/>
    <property type="match status" value="1"/>
</dbReference>
<feature type="region of interest" description="Disordered" evidence="1">
    <location>
        <begin position="161"/>
        <end position="282"/>
    </location>
</feature>
<feature type="compositionally biased region" description="Low complexity" evidence="1">
    <location>
        <begin position="662"/>
        <end position="674"/>
    </location>
</feature>
<feature type="compositionally biased region" description="Basic and acidic residues" evidence="1">
    <location>
        <begin position="169"/>
        <end position="234"/>
    </location>
</feature>
<feature type="compositionally biased region" description="Basic and acidic residues" evidence="1">
    <location>
        <begin position="246"/>
        <end position="255"/>
    </location>
</feature>
<dbReference type="Pfam" id="PF16294">
    <property type="entry name" value="RSB_motif"/>
    <property type="match status" value="1"/>
</dbReference>
<name>A0A6J1C3S7_MOMCH</name>
<feature type="region of interest" description="Disordered" evidence="1">
    <location>
        <begin position="402"/>
        <end position="579"/>
    </location>
</feature>
<feature type="compositionally biased region" description="Basic and acidic residues" evidence="1">
    <location>
        <begin position="434"/>
        <end position="452"/>
    </location>
</feature>
<dbReference type="Gene3D" id="1.10.720.30">
    <property type="entry name" value="SAP domain"/>
    <property type="match status" value="1"/>
</dbReference>
<feature type="region of interest" description="Disordered" evidence="1">
    <location>
        <begin position="51"/>
        <end position="133"/>
    </location>
</feature>
<dbReference type="CDD" id="cd12432">
    <property type="entry name" value="RRM_ACINU"/>
    <property type="match status" value="1"/>
</dbReference>
<dbReference type="InterPro" id="IPR035979">
    <property type="entry name" value="RBD_domain_sf"/>
</dbReference>
<dbReference type="InterPro" id="IPR003034">
    <property type="entry name" value="SAP_dom"/>
</dbReference>
<proteinExistence type="predicted"/>
<feature type="region of interest" description="Disordered" evidence="1">
    <location>
        <begin position="662"/>
        <end position="729"/>
    </location>
</feature>
<dbReference type="Pfam" id="PF02037">
    <property type="entry name" value="SAP"/>
    <property type="match status" value="1"/>
</dbReference>
<evidence type="ECO:0000313" key="4">
    <source>
        <dbReference type="RefSeq" id="XP_022136541.1"/>
    </source>
</evidence>
<reference evidence="4" key="1">
    <citation type="submission" date="2025-08" db="UniProtKB">
        <authorList>
            <consortium name="RefSeq"/>
        </authorList>
    </citation>
    <scope>IDENTIFICATION</scope>
</reference>
<feature type="compositionally biased region" description="Polar residues" evidence="1">
    <location>
        <begin position="528"/>
        <end position="560"/>
    </location>
</feature>
<feature type="region of interest" description="Disordered" evidence="1">
    <location>
        <begin position="321"/>
        <end position="381"/>
    </location>
</feature>
<organism evidence="3 4">
    <name type="scientific">Momordica charantia</name>
    <name type="common">Bitter gourd</name>
    <name type="synonym">Balsam pear</name>
    <dbReference type="NCBI Taxonomy" id="3673"/>
    <lineage>
        <taxon>Eukaryota</taxon>
        <taxon>Viridiplantae</taxon>
        <taxon>Streptophyta</taxon>
        <taxon>Embryophyta</taxon>
        <taxon>Tracheophyta</taxon>
        <taxon>Spermatophyta</taxon>
        <taxon>Magnoliopsida</taxon>
        <taxon>eudicotyledons</taxon>
        <taxon>Gunneridae</taxon>
        <taxon>Pentapetalae</taxon>
        <taxon>rosids</taxon>
        <taxon>fabids</taxon>
        <taxon>Cucurbitales</taxon>
        <taxon>Cucurbitaceae</taxon>
        <taxon>Momordiceae</taxon>
        <taxon>Momordica</taxon>
    </lineage>
</organism>
<dbReference type="SUPFAM" id="SSF68906">
    <property type="entry name" value="SAP domain"/>
    <property type="match status" value="1"/>
</dbReference>
<feature type="domain" description="SAP" evidence="2">
    <location>
        <begin position="15"/>
        <end position="49"/>
    </location>
</feature>
<feature type="compositionally biased region" description="Pro residues" evidence="1">
    <location>
        <begin position="695"/>
        <end position="706"/>
    </location>
</feature>
<feature type="compositionally biased region" description="Basic and acidic residues" evidence="1">
    <location>
        <begin position="342"/>
        <end position="353"/>
    </location>
</feature>
<protein>
    <submittedName>
        <fullName evidence="4">Apoptotic chromatin condensation inducer in the nucleus isoform X1</fullName>
    </submittedName>
</protein>
<dbReference type="GeneID" id="111008217"/>
<accession>A0A6J1C3S7</accession>
<dbReference type="AlphaFoldDB" id="A0A6J1C3S7"/>
<dbReference type="InterPro" id="IPR034257">
    <property type="entry name" value="Acinus_RRM"/>
</dbReference>
<dbReference type="SUPFAM" id="SSF54928">
    <property type="entry name" value="RNA-binding domain, RBD"/>
    <property type="match status" value="1"/>
</dbReference>
<keyword evidence="3" id="KW-1185">Reference proteome</keyword>
<dbReference type="OrthoDB" id="5348404at2759"/>
<dbReference type="GO" id="GO:0003676">
    <property type="term" value="F:nucleic acid binding"/>
    <property type="evidence" value="ECO:0007669"/>
    <property type="project" value="InterPro"/>
</dbReference>
<dbReference type="RefSeq" id="XP_022136541.1">
    <property type="nucleotide sequence ID" value="XM_022280849.1"/>
</dbReference>
<dbReference type="KEGG" id="mcha:111008217"/>
<sequence length="772" mass="85678">MSSKSKYPILDNRPIDQWKVTELKEELKRRKLTIKGLKEDLIKRLDEALRIERENAEETNGVEGGDPPLTDTANDQEHVSIVSQTTQETNEDANKVEKKVDDVEVQVDKNDGTAAVGKGKLQDGVSLNGSPRVEEGSAIHVTTLETKVTVTETVVSEVALSEEALPNIESKDNEDSKLQSEIGDSKFQLEIEDSKPQLETEDTKPQLETEDTRPQLESEDSKPQLESEDTKPQLDDVNCEPQVENENLKSQHADPMHYSSAPDDQVSEVSPVLGSQVRTDSISTDSVTINEMIELKENISADHVKLELDVKQEMVEPSSSIIVPDSGESHPMDVEEPPVNKNVEESPANRDVVESPMNKDVVEPLVNKDVDSPVNKDVEEKHDVKGMISELHKKHDGVDAGFSEKLNLDRSSGDDSMEDAIENKTDSGNNPEEMGEKNIKSEEPISKEEKFADIAVRGSTADKKNLDIENDVSSSPAEKRKLHACKLDSRETTQTEGTFMDPAVVGNNESVKRQRRWNAENLKIPEPQNASHTSTSNSKDPHQSTALKRNFSRSDSTVSEDPSKERVVPPSPKPPTNSLRIDRFLRPFTLKAVQELLGKTGNVTSFWMDHIKTHCYVTYSSVEEAMKTRDAVYNLQWPPNGGRLLMAEFVDPQEVKIRVEAPQTPTPAAVAPPVSTVPPPLHPEPSPRQTRQQLAPPPSLPPPPPTNNLAQTREQLPLPPPPALPDKVDTPIVTLDDLFRKTKATPRIYYLPLSDEQVQVKLSAARGKDHTK</sequence>
<dbReference type="SMART" id="SM00513">
    <property type="entry name" value="SAP"/>
    <property type="match status" value="1"/>
</dbReference>
<dbReference type="Proteomes" id="UP000504603">
    <property type="component" value="Unplaced"/>
</dbReference>
<dbReference type="InterPro" id="IPR036361">
    <property type="entry name" value="SAP_dom_sf"/>
</dbReference>
<dbReference type="PANTHER" id="PTHR47031">
    <property type="entry name" value="SAP DNA-BINDING DOMAIN-CONTAINING PROTEIN"/>
    <property type="match status" value="1"/>
</dbReference>
<dbReference type="InterPro" id="IPR032552">
    <property type="entry name" value="RSB_motif"/>
</dbReference>
<gene>
    <name evidence="4" type="primary">LOC111008217</name>
</gene>
<dbReference type="PROSITE" id="PS50800">
    <property type="entry name" value="SAP"/>
    <property type="match status" value="1"/>
</dbReference>
<evidence type="ECO:0000313" key="3">
    <source>
        <dbReference type="Proteomes" id="UP000504603"/>
    </source>
</evidence>
<evidence type="ECO:0000259" key="2">
    <source>
        <dbReference type="PROSITE" id="PS50800"/>
    </source>
</evidence>
<feature type="compositionally biased region" description="Pro residues" evidence="1">
    <location>
        <begin position="675"/>
        <end position="686"/>
    </location>
</feature>
<feature type="compositionally biased region" description="Basic and acidic residues" evidence="1">
    <location>
        <begin position="92"/>
        <end position="111"/>
    </location>
</feature>
<feature type="compositionally biased region" description="Basic and acidic residues" evidence="1">
    <location>
        <begin position="360"/>
        <end position="381"/>
    </location>
</feature>
<evidence type="ECO:0000256" key="1">
    <source>
        <dbReference type="SAM" id="MobiDB-lite"/>
    </source>
</evidence>